<dbReference type="Proteomes" id="UP000611554">
    <property type="component" value="Unassembled WGS sequence"/>
</dbReference>
<feature type="region of interest" description="Disordered" evidence="1">
    <location>
        <begin position="1"/>
        <end position="156"/>
    </location>
</feature>
<accession>A0ABQ2R9D6</accession>
<feature type="compositionally biased region" description="Basic residues" evidence="1">
    <location>
        <begin position="108"/>
        <end position="141"/>
    </location>
</feature>
<name>A0ABQ2R9D6_9ACTN</name>
<organism evidence="2 3">
    <name type="scientific">Streptosporangium pseudovulgare</name>
    <dbReference type="NCBI Taxonomy" id="35765"/>
    <lineage>
        <taxon>Bacteria</taxon>
        <taxon>Bacillati</taxon>
        <taxon>Actinomycetota</taxon>
        <taxon>Actinomycetes</taxon>
        <taxon>Streptosporangiales</taxon>
        <taxon>Streptosporangiaceae</taxon>
        <taxon>Streptosporangium</taxon>
    </lineage>
</organism>
<feature type="compositionally biased region" description="Basic and acidic residues" evidence="1">
    <location>
        <begin position="44"/>
        <end position="59"/>
    </location>
</feature>
<gene>
    <name evidence="2" type="ORF">GCM10010140_50730</name>
</gene>
<protein>
    <recommendedName>
        <fullName evidence="4">Bacterial bifunctional deaminase-reductase C-terminal domain-containing protein</fullName>
    </recommendedName>
</protein>
<sequence length="156" mass="17035">MSVSLDGCVSDLDGRFGRGAPEEEPHEFIDEGARSTGTYRYGRPTHETTAYRETAHTVPDRPPFWPRRRCGPGRSTGAGSSPDRRSPAAATRPSRTGARRPGAAGRAVVRRRRGPPSARRPAHRVVRRAKPPARLRGRRRRRTEDGAKGAKGAPPA</sequence>
<evidence type="ECO:0000256" key="1">
    <source>
        <dbReference type="SAM" id="MobiDB-lite"/>
    </source>
</evidence>
<evidence type="ECO:0000313" key="3">
    <source>
        <dbReference type="Proteomes" id="UP000611554"/>
    </source>
</evidence>
<dbReference type="EMBL" id="BMQJ01000013">
    <property type="protein sequence ID" value="GGQ14302.1"/>
    <property type="molecule type" value="Genomic_DNA"/>
</dbReference>
<proteinExistence type="predicted"/>
<evidence type="ECO:0000313" key="2">
    <source>
        <dbReference type="EMBL" id="GGQ14302.1"/>
    </source>
</evidence>
<reference evidence="3" key="1">
    <citation type="journal article" date="2019" name="Int. J. Syst. Evol. Microbiol.">
        <title>The Global Catalogue of Microorganisms (GCM) 10K type strain sequencing project: providing services to taxonomists for standard genome sequencing and annotation.</title>
        <authorList>
            <consortium name="The Broad Institute Genomics Platform"/>
            <consortium name="The Broad Institute Genome Sequencing Center for Infectious Disease"/>
            <person name="Wu L."/>
            <person name="Ma J."/>
        </authorList>
    </citation>
    <scope>NUCLEOTIDE SEQUENCE [LARGE SCALE GENOMIC DNA]</scope>
    <source>
        <strain evidence="3">JCM 3115</strain>
    </source>
</reference>
<feature type="compositionally biased region" description="Low complexity" evidence="1">
    <location>
        <begin position="87"/>
        <end position="107"/>
    </location>
</feature>
<feature type="compositionally biased region" description="Basic and acidic residues" evidence="1">
    <location>
        <begin position="12"/>
        <end position="33"/>
    </location>
</feature>
<comment type="caution">
    <text evidence="2">The sequence shown here is derived from an EMBL/GenBank/DDBJ whole genome shotgun (WGS) entry which is preliminary data.</text>
</comment>
<evidence type="ECO:0008006" key="4">
    <source>
        <dbReference type="Google" id="ProtNLM"/>
    </source>
</evidence>
<keyword evidence="3" id="KW-1185">Reference proteome</keyword>